<dbReference type="InterPro" id="IPR011766">
    <property type="entry name" value="TPP_enzyme_TPP-bd"/>
</dbReference>
<evidence type="ECO:0000256" key="2">
    <source>
        <dbReference type="ARBA" id="ARBA00023052"/>
    </source>
</evidence>
<dbReference type="AlphaFoldDB" id="A0A5B8S6G2"/>
<dbReference type="InterPro" id="IPR012001">
    <property type="entry name" value="Thiamin_PyroP_enz_TPP-bd_dom"/>
</dbReference>
<dbReference type="GO" id="GO:0009097">
    <property type="term" value="P:isoleucine biosynthetic process"/>
    <property type="evidence" value="ECO:0007669"/>
    <property type="project" value="TreeGrafter"/>
</dbReference>
<dbReference type="KEGG" id="ngf:FRF71_12985"/>
<dbReference type="CDD" id="cd00568">
    <property type="entry name" value="TPP_enzymes"/>
    <property type="match status" value="1"/>
</dbReference>
<dbReference type="GO" id="GO:0050660">
    <property type="term" value="F:flavin adenine dinucleotide binding"/>
    <property type="evidence" value="ECO:0007669"/>
    <property type="project" value="TreeGrafter"/>
</dbReference>
<dbReference type="GO" id="GO:0005948">
    <property type="term" value="C:acetolactate synthase complex"/>
    <property type="evidence" value="ECO:0007669"/>
    <property type="project" value="TreeGrafter"/>
</dbReference>
<dbReference type="GO" id="GO:0000287">
    <property type="term" value="F:magnesium ion binding"/>
    <property type="evidence" value="ECO:0007669"/>
    <property type="project" value="InterPro"/>
</dbReference>
<keyword evidence="8" id="KW-1185">Reference proteome</keyword>
<dbReference type="Pfam" id="PF02775">
    <property type="entry name" value="TPP_enzyme_C"/>
    <property type="match status" value="1"/>
</dbReference>
<sequence length="556" mass="59652">MTEQTSVTGGRLLVDCLIEQGCDRIFTVPGESFLAVLDALHDSPEIETVICRQEGGAAFMACADGTMTGKPGVCFVTRGPGATNASIGAHVAFQDSQPMLLFIGDVDRGMKDREGFQEVDFGTMFAPLAKLVLRIDDPRRIPEYVARAWATALAGRPGPVVIALPEDMLLEEVSGTAPRPPITRPAQAVCPDAMVTLMRMLEDACAPVAIIGGGGWHAKAREHFTSFAERVGLPVAGAFRRQDAVPNSSQVWAGNLGYGPNPKLVERIKHADLVLVVGARLGEATTDSYTLITPEHPGQTLVHVHPDPAELGRVYRADLAICADMAEFAEAADLWDDDIVPFDAGPEAHQQWLEWSTPQPNGHKLDMGQVVARMRSELPDDAIICNGAGNFSGWWHRFWHYNGFPTQLAPTAGAMGYGVPAAVAAAKRFPDRTVIALAGDGDFLMNGQELATAVQYGCDLLVVLVDNGAYGTIRMHQEREFPERVSGTTLHNPDFAALARAYGGWAERVESNAEFDAALAAAKSRKGLRLLHLVIDIEQLSAGGASVSGLRAKASK</sequence>
<dbReference type="PANTHER" id="PTHR18968:SF120">
    <property type="entry name" value="ACETOLACTATE SYNTHASE LARGE SUBUNIT"/>
    <property type="match status" value="1"/>
</dbReference>
<comment type="similarity">
    <text evidence="1 3">Belongs to the TPP enzyme family.</text>
</comment>
<evidence type="ECO:0000256" key="1">
    <source>
        <dbReference type="ARBA" id="ARBA00007812"/>
    </source>
</evidence>
<dbReference type="Proteomes" id="UP000321172">
    <property type="component" value="Chromosome"/>
</dbReference>
<dbReference type="RefSeq" id="WP_147091049.1">
    <property type="nucleotide sequence ID" value="NZ_BAABJD010000002.1"/>
</dbReference>
<dbReference type="InterPro" id="IPR012000">
    <property type="entry name" value="Thiamin_PyroP_enz_cen_dom"/>
</dbReference>
<dbReference type="Pfam" id="PF00205">
    <property type="entry name" value="TPP_enzyme_M"/>
    <property type="match status" value="1"/>
</dbReference>
<dbReference type="EMBL" id="CP042345">
    <property type="protein sequence ID" value="QEA16970.1"/>
    <property type="molecule type" value="Genomic_DNA"/>
</dbReference>
<evidence type="ECO:0000259" key="6">
    <source>
        <dbReference type="Pfam" id="PF02776"/>
    </source>
</evidence>
<feature type="domain" description="Thiamine pyrophosphate enzyme TPP-binding" evidence="5">
    <location>
        <begin position="387"/>
        <end position="532"/>
    </location>
</feature>
<name>A0A5B8S6G2_9SPHN</name>
<dbReference type="InterPro" id="IPR029035">
    <property type="entry name" value="DHS-like_NAD/FAD-binding_dom"/>
</dbReference>
<dbReference type="PANTHER" id="PTHR18968">
    <property type="entry name" value="THIAMINE PYROPHOSPHATE ENZYMES"/>
    <property type="match status" value="1"/>
</dbReference>
<dbReference type="CDD" id="cd07035">
    <property type="entry name" value="TPP_PYR_POX_like"/>
    <property type="match status" value="1"/>
</dbReference>
<feature type="domain" description="Thiamine pyrophosphate enzyme N-terminal TPP-binding" evidence="6">
    <location>
        <begin position="8"/>
        <end position="121"/>
    </location>
</feature>
<protein>
    <submittedName>
        <fullName evidence="7">Thiamine pyrophosphate-binding protein</fullName>
    </submittedName>
</protein>
<dbReference type="SUPFAM" id="SSF52467">
    <property type="entry name" value="DHS-like NAD/FAD-binding domain"/>
    <property type="match status" value="1"/>
</dbReference>
<evidence type="ECO:0000259" key="4">
    <source>
        <dbReference type="Pfam" id="PF00205"/>
    </source>
</evidence>
<dbReference type="GO" id="GO:0003984">
    <property type="term" value="F:acetolactate synthase activity"/>
    <property type="evidence" value="ECO:0007669"/>
    <property type="project" value="TreeGrafter"/>
</dbReference>
<feature type="domain" description="Thiamine pyrophosphate enzyme central" evidence="4">
    <location>
        <begin position="197"/>
        <end position="331"/>
    </location>
</feature>
<reference evidence="7 8" key="1">
    <citation type="journal article" date="2013" name="J. Microbiol. Biotechnol.">
        <title>Novosphingobium ginsenosidimutans sp. nov., with the ability to convert ginsenoside.</title>
        <authorList>
            <person name="Kim J.K."/>
            <person name="He D."/>
            <person name="Liu Q.M."/>
            <person name="Park H.Y."/>
            <person name="Jung M.S."/>
            <person name="Yoon M.H."/>
            <person name="Kim S.C."/>
            <person name="Im W.T."/>
        </authorList>
    </citation>
    <scope>NUCLEOTIDE SEQUENCE [LARGE SCALE GENOMIC DNA]</scope>
    <source>
        <strain evidence="7 8">FW-6</strain>
    </source>
</reference>
<gene>
    <name evidence="7" type="ORF">FRF71_12985</name>
</gene>
<dbReference type="OrthoDB" id="4494979at2"/>
<dbReference type="GO" id="GO:0030976">
    <property type="term" value="F:thiamine pyrophosphate binding"/>
    <property type="evidence" value="ECO:0007669"/>
    <property type="project" value="InterPro"/>
</dbReference>
<proteinExistence type="inferred from homology"/>
<dbReference type="InterPro" id="IPR029061">
    <property type="entry name" value="THDP-binding"/>
</dbReference>
<evidence type="ECO:0000313" key="7">
    <source>
        <dbReference type="EMBL" id="QEA16970.1"/>
    </source>
</evidence>
<dbReference type="Pfam" id="PF02776">
    <property type="entry name" value="TPP_enzyme_N"/>
    <property type="match status" value="1"/>
</dbReference>
<dbReference type="SUPFAM" id="SSF52518">
    <property type="entry name" value="Thiamin diphosphate-binding fold (THDP-binding)"/>
    <property type="match status" value="2"/>
</dbReference>
<keyword evidence="2 3" id="KW-0786">Thiamine pyrophosphate</keyword>
<organism evidence="7 8">
    <name type="scientific">Novosphingobium ginsenosidimutans</name>
    <dbReference type="NCBI Taxonomy" id="1176536"/>
    <lineage>
        <taxon>Bacteria</taxon>
        <taxon>Pseudomonadati</taxon>
        <taxon>Pseudomonadota</taxon>
        <taxon>Alphaproteobacteria</taxon>
        <taxon>Sphingomonadales</taxon>
        <taxon>Sphingomonadaceae</taxon>
        <taxon>Novosphingobium</taxon>
    </lineage>
</organism>
<accession>A0A5B8S6G2</accession>
<dbReference type="Gene3D" id="3.40.50.1220">
    <property type="entry name" value="TPP-binding domain"/>
    <property type="match status" value="1"/>
</dbReference>
<dbReference type="FunFam" id="3.40.50.970:FF:000007">
    <property type="entry name" value="Acetolactate synthase"/>
    <property type="match status" value="1"/>
</dbReference>
<dbReference type="NCBIfam" id="NF006052">
    <property type="entry name" value="PRK08199.1"/>
    <property type="match status" value="1"/>
</dbReference>
<dbReference type="Gene3D" id="3.40.50.970">
    <property type="match status" value="2"/>
</dbReference>
<dbReference type="GO" id="GO:0009099">
    <property type="term" value="P:L-valine biosynthetic process"/>
    <property type="evidence" value="ECO:0007669"/>
    <property type="project" value="TreeGrafter"/>
</dbReference>
<evidence type="ECO:0000313" key="8">
    <source>
        <dbReference type="Proteomes" id="UP000321172"/>
    </source>
</evidence>
<evidence type="ECO:0000259" key="5">
    <source>
        <dbReference type="Pfam" id="PF02775"/>
    </source>
</evidence>
<evidence type="ECO:0000256" key="3">
    <source>
        <dbReference type="RuleBase" id="RU362132"/>
    </source>
</evidence>
<dbReference type="InterPro" id="IPR045229">
    <property type="entry name" value="TPP_enz"/>
</dbReference>